<dbReference type="EMBL" id="OU466860">
    <property type="protein sequence ID" value="CAH2060864.1"/>
    <property type="molecule type" value="Genomic_DNA"/>
</dbReference>
<dbReference type="SUPFAM" id="SSF54292">
    <property type="entry name" value="2Fe-2S ferredoxin-like"/>
    <property type="match status" value="1"/>
</dbReference>
<dbReference type="AlphaFoldDB" id="A0AAU9SEN0"/>
<dbReference type="InterPro" id="IPR036010">
    <property type="entry name" value="2Fe-2S_ferredoxin-like_sf"/>
</dbReference>
<organism evidence="1 2">
    <name type="scientific">Thlaspi arvense</name>
    <name type="common">Field penny-cress</name>
    <dbReference type="NCBI Taxonomy" id="13288"/>
    <lineage>
        <taxon>Eukaryota</taxon>
        <taxon>Viridiplantae</taxon>
        <taxon>Streptophyta</taxon>
        <taxon>Embryophyta</taxon>
        <taxon>Tracheophyta</taxon>
        <taxon>Spermatophyta</taxon>
        <taxon>Magnoliopsida</taxon>
        <taxon>eudicotyledons</taxon>
        <taxon>Gunneridae</taxon>
        <taxon>Pentapetalae</taxon>
        <taxon>rosids</taxon>
        <taxon>malvids</taxon>
        <taxon>Brassicales</taxon>
        <taxon>Brassicaceae</taxon>
        <taxon>Thlaspideae</taxon>
        <taxon>Thlaspi</taxon>
    </lineage>
</organism>
<name>A0AAU9SEN0_THLAR</name>
<dbReference type="GO" id="GO:0051536">
    <property type="term" value="F:iron-sulfur cluster binding"/>
    <property type="evidence" value="ECO:0007669"/>
    <property type="project" value="InterPro"/>
</dbReference>
<keyword evidence="2" id="KW-1185">Reference proteome</keyword>
<dbReference type="InterPro" id="IPR012675">
    <property type="entry name" value="Beta-grasp_dom_sf"/>
</dbReference>
<reference evidence="1 2" key="1">
    <citation type="submission" date="2022-03" db="EMBL/GenBank/DDBJ databases">
        <authorList>
            <person name="Nunn A."/>
            <person name="Chopra R."/>
            <person name="Nunn A."/>
            <person name="Contreras Garrido A."/>
        </authorList>
    </citation>
    <scope>NUCLEOTIDE SEQUENCE [LARGE SCALE GENOMIC DNA]</scope>
</reference>
<accession>A0AAU9SEN0</accession>
<proteinExistence type="predicted"/>
<dbReference type="Proteomes" id="UP000836841">
    <property type="component" value="Chromosome 4"/>
</dbReference>
<protein>
    <submittedName>
        <fullName evidence="1">Uncharacterized protein</fullName>
    </submittedName>
</protein>
<evidence type="ECO:0000313" key="1">
    <source>
        <dbReference type="EMBL" id="CAH2060864.1"/>
    </source>
</evidence>
<gene>
    <name evidence="1" type="ORF">TAV2_LOCUS14014</name>
</gene>
<evidence type="ECO:0000313" key="2">
    <source>
        <dbReference type="Proteomes" id="UP000836841"/>
    </source>
</evidence>
<dbReference type="Gene3D" id="3.10.20.30">
    <property type="match status" value="1"/>
</dbReference>
<sequence length="79" mass="8614">MEGKDLEFAVNGERFKINSADPSTTLLEFLRFNTPFKSVKLGCGEGNLSLPLSSLLMRVWCLSCSVIKIQSRVSASGGM</sequence>